<dbReference type="STRING" id="1193182.BN11_2340004"/>
<dbReference type="Gene3D" id="3.90.180.10">
    <property type="entry name" value="Medium-chain alcohol dehydrogenases, catalytic domain"/>
    <property type="match status" value="1"/>
</dbReference>
<keyword evidence="2" id="KW-1185">Reference proteome</keyword>
<name>W6JUP7_9MICO</name>
<dbReference type="EMBL" id="CAJA01000151">
    <property type="protein sequence ID" value="CCH73133.1"/>
    <property type="molecule type" value="Genomic_DNA"/>
</dbReference>
<dbReference type="AlphaFoldDB" id="W6JUP7"/>
<dbReference type="InterPro" id="IPR011032">
    <property type="entry name" value="GroES-like_sf"/>
</dbReference>
<proteinExistence type="predicted"/>
<reference evidence="1 2" key="1">
    <citation type="journal article" date="2013" name="ISME J.">
        <title>A metabolic model for members of the genus Tetrasphaera involved in enhanced biological phosphorus removal.</title>
        <authorList>
            <person name="Kristiansen R."/>
            <person name="Nguyen H.T.T."/>
            <person name="Saunders A.M."/>
            <person name="Nielsen J.L."/>
            <person name="Wimmer R."/>
            <person name="Le V.Q."/>
            <person name="McIlroy S.J."/>
            <person name="Petrovski S."/>
            <person name="Seviour R.J."/>
            <person name="Calteau A."/>
            <person name="Nielsen K.L."/>
            <person name="Nielsen P.H."/>
        </authorList>
    </citation>
    <scope>NUCLEOTIDE SEQUENCE [LARGE SCALE GENOMIC DNA]</scope>
    <source>
        <strain evidence="1 2">Ben110</strain>
    </source>
</reference>
<protein>
    <submittedName>
        <fullName evidence="1">Uncharacterized protein</fullName>
    </submittedName>
</protein>
<gene>
    <name evidence="1" type="ORF">BN11_2340004</name>
</gene>
<sequence length="97" mass="10949">MWERVRAAVLLEPGRYAIQEFARPRLEPGAALMRMDLSGICGTDKHTYQGKTRVGDSHLRARRCRYGPAHEHEPAEHEGLYRSVALRCRPLGAASVH</sequence>
<dbReference type="SUPFAM" id="SSF50129">
    <property type="entry name" value="GroES-like"/>
    <property type="match status" value="1"/>
</dbReference>
<evidence type="ECO:0000313" key="2">
    <source>
        <dbReference type="Proteomes" id="UP000035763"/>
    </source>
</evidence>
<comment type="caution">
    <text evidence="1">The sequence shown here is derived from an EMBL/GenBank/DDBJ whole genome shotgun (WGS) entry which is preliminary data.</text>
</comment>
<dbReference type="Proteomes" id="UP000035763">
    <property type="component" value="Unassembled WGS sequence"/>
</dbReference>
<evidence type="ECO:0000313" key="1">
    <source>
        <dbReference type="EMBL" id="CCH73133.1"/>
    </source>
</evidence>
<accession>W6JUP7</accession>
<organism evidence="1 2">
    <name type="scientific">Nostocoides australiense Ben110</name>
    <dbReference type="NCBI Taxonomy" id="1193182"/>
    <lineage>
        <taxon>Bacteria</taxon>
        <taxon>Bacillati</taxon>
        <taxon>Actinomycetota</taxon>
        <taxon>Actinomycetes</taxon>
        <taxon>Micrococcales</taxon>
        <taxon>Intrasporangiaceae</taxon>
        <taxon>Nostocoides</taxon>
    </lineage>
</organism>